<sequence length="77" mass="8837">MENHFFIKAPLCFNALSKTLEINHEEEIFRVSLNGTTIGAITSNEDKSWDLARGELDQETVNLIGEGIEKYYDEHYS</sequence>
<name>A0AAE6JLS1_9SPHI</name>
<dbReference type="EMBL" id="CP071880">
    <property type="protein sequence ID" value="QTE50408.1"/>
    <property type="molecule type" value="Genomic_DNA"/>
</dbReference>
<evidence type="ECO:0000313" key="3">
    <source>
        <dbReference type="Proteomes" id="UP000250557"/>
    </source>
</evidence>
<evidence type="ECO:0000313" key="4">
    <source>
        <dbReference type="Proteomes" id="UP000663940"/>
    </source>
</evidence>
<organism evidence="1 3">
    <name type="scientific">Mucilaginibacter rubeus</name>
    <dbReference type="NCBI Taxonomy" id="2027860"/>
    <lineage>
        <taxon>Bacteria</taxon>
        <taxon>Pseudomonadati</taxon>
        <taxon>Bacteroidota</taxon>
        <taxon>Sphingobacteriia</taxon>
        <taxon>Sphingobacteriales</taxon>
        <taxon>Sphingobacteriaceae</taxon>
        <taxon>Mucilaginibacter</taxon>
    </lineage>
</organism>
<accession>A0AAE6JLS1</accession>
<reference evidence="1 3" key="1">
    <citation type="submission" date="2019-08" db="EMBL/GenBank/DDBJ databases">
        <title>Comparative genome analysis confer to the adaptation heavy metal polluted environment.</title>
        <authorList>
            <person name="Li Y."/>
        </authorList>
    </citation>
    <scope>NUCLEOTIDE SEQUENCE [LARGE SCALE GENOMIC DNA]</scope>
    <source>
        <strain evidence="1 3">P2</strain>
    </source>
</reference>
<proteinExistence type="predicted"/>
<dbReference type="EMBL" id="CP043451">
    <property type="protein sequence ID" value="QEM07050.1"/>
    <property type="molecule type" value="Genomic_DNA"/>
</dbReference>
<dbReference type="AlphaFoldDB" id="A0AAE6JLS1"/>
<evidence type="ECO:0000313" key="1">
    <source>
        <dbReference type="EMBL" id="QEM07050.1"/>
    </source>
</evidence>
<evidence type="ECO:0000313" key="2">
    <source>
        <dbReference type="EMBL" id="QTE50408.1"/>
    </source>
</evidence>
<gene>
    <name evidence="1" type="ORF">DIU31_027390</name>
    <name evidence="2" type="ORF">J3L21_00015</name>
</gene>
<dbReference type="RefSeq" id="WP_146750305.1">
    <property type="nucleotide sequence ID" value="NZ_CP043451.1"/>
</dbReference>
<protein>
    <submittedName>
        <fullName evidence="1">Uncharacterized protein</fullName>
    </submittedName>
</protein>
<reference evidence="2 4" key="2">
    <citation type="submission" date="2021-03" db="EMBL/GenBank/DDBJ databases">
        <title>Mucilaginibacter strains isolated from gold and copper mining confer multi heavy-metal resistance.</title>
        <authorList>
            <person name="Li Y."/>
        </authorList>
    </citation>
    <scope>NUCLEOTIDE SEQUENCE [LARGE SCALE GENOMIC DNA]</scope>
    <source>
        <strain evidence="2 4">P2-4</strain>
    </source>
</reference>
<keyword evidence="4" id="KW-1185">Reference proteome</keyword>
<dbReference type="Proteomes" id="UP000663940">
    <property type="component" value="Chromosome"/>
</dbReference>
<dbReference type="Proteomes" id="UP000250557">
    <property type="component" value="Chromosome"/>
</dbReference>